<dbReference type="InterPro" id="IPR035069">
    <property type="entry name" value="TTHA1013/TTHA0281-like"/>
</dbReference>
<protein>
    <recommendedName>
        <fullName evidence="3">HicB family protein</fullName>
    </recommendedName>
</protein>
<dbReference type="Gene3D" id="3.30.160.250">
    <property type="match status" value="1"/>
</dbReference>
<sequence>MTIEIDREDDGRWLAEIMELPGAMAYGDSREEAAAHAKALALRVLADRLDHGEDVPDIAPLFAVAA</sequence>
<organism evidence="1 2">
    <name type="scientific">Rubrivirga litoralis</name>
    <dbReference type="NCBI Taxonomy" id="3075598"/>
    <lineage>
        <taxon>Bacteria</taxon>
        <taxon>Pseudomonadati</taxon>
        <taxon>Rhodothermota</taxon>
        <taxon>Rhodothermia</taxon>
        <taxon>Rhodothermales</taxon>
        <taxon>Rubricoccaceae</taxon>
        <taxon>Rubrivirga</taxon>
    </lineage>
</organism>
<evidence type="ECO:0000313" key="1">
    <source>
        <dbReference type="EMBL" id="MDT0632270.1"/>
    </source>
</evidence>
<keyword evidence="2" id="KW-1185">Reference proteome</keyword>
<gene>
    <name evidence="1" type="ORF">RM540_10980</name>
</gene>
<dbReference type="RefSeq" id="WP_311664015.1">
    <property type="nucleotide sequence ID" value="NZ_JAVRHT010000025.1"/>
</dbReference>
<reference evidence="1 2" key="1">
    <citation type="submission" date="2023-09" db="EMBL/GenBank/DDBJ databases">
        <authorList>
            <person name="Rey-Velasco X."/>
        </authorList>
    </citation>
    <scope>NUCLEOTIDE SEQUENCE [LARGE SCALE GENOMIC DNA]</scope>
    <source>
        <strain evidence="1 2">F394</strain>
    </source>
</reference>
<evidence type="ECO:0000313" key="2">
    <source>
        <dbReference type="Proteomes" id="UP001267426"/>
    </source>
</evidence>
<evidence type="ECO:0008006" key="3">
    <source>
        <dbReference type="Google" id="ProtNLM"/>
    </source>
</evidence>
<name>A0ABU3BSQ8_9BACT</name>
<dbReference type="Proteomes" id="UP001267426">
    <property type="component" value="Unassembled WGS sequence"/>
</dbReference>
<accession>A0ABU3BSQ8</accession>
<comment type="caution">
    <text evidence="1">The sequence shown here is derived from an EMBL/GenBank/DDBJ whole genome shotgun (WGS) entry which is preliminary data.</text>
</comment>
<dbReference type="EMBL" id="JAVRHT010000025">
    <property type="protein sequence ID" value="MDT0632270.1"/>
    <property type="molecule type" value="Genomic_DNA"/>
</dbReference>
<dbReference type="SUPFAM" id="SSF143100">
    <property type="entry name" value="TTHA1013/TTHA0281-like"/>
    <property type="match status" value="1"/>
</dbReference>
<proteinExistence type="predicted"/>